<gene>
    <name evidence="1" type="ORF">I8755_20515</name>
</gene>
<sequence length="56" mass="6214">MTHCIDPRHVGVSARIEERRIRSPRDDGPEVIGENQPRACSVAIHLGESRRAGDLP</sequence>
<dbReference type="RefSeq" id="WP_198503265.1">
    <property type="nucleotide sequence ID" value="NZ_CP065959.1"/>
</dbReference>
<dbReference type="AlphaFoldDB" id="A0A7T4PIB5"/>
<dbReference type="EMBL" id="CP065959">
    <property type="protein sequence ID" value="QQC90523.1"/>
    <property type="molecule type" value="Genomic_DNA"/>
</dbReference>
<accession>A0A7T4PIB5</accession>
<dbReference type="Proteomes" id="UP000596130">
    <property type="component" value="Chromosome"/>
</dbReference>
<proteinExistence type="predicted"/>
<organism evidence="1 2">
    <name type="scientific">Streptomyces alfalfae</name>
    <dbReference type="NCBI Taxonomy" id="1642299"/>
    <lineage>
        <taxon>Bacteria</taxon>
        <taxon>Bacillati</taxon>
        <taxon>Actinomycetota</taxon>
        <taxon>Actinomycetes</taxon>
        <taxon>Kitasatosporales</taxon>
        <taxon>Streptomycetaceae</taxon>
        <taxon>Streptomyces</taxon>
    </lineage>
</organism>
<reference evidence="1 2" key="1">
    <citation type="submission" date="2020-12" db="EMBL/GenBank/DDBJ databases">
        <title>Identification and biosynthesis of polyene macrolides produced by Streptomyces alfalfae Men-myco-93-63.</title>
        <authorList>
            <person name="Liu D."/>
            <person name="Li Y."/>
            <person name="Liu L."/>
            <person name="Han X."/>
            <person name="Shen F."/>
        </authorList>
    </citation>
    <scope>NUCLEOTIDE SEQUENCE [LARGE SCALE GENOMIC DNA]</scope>
    <source>
        <strain evidence="1 2">Men-myco-93-63</strain>
    </source>
</reference>
<evidence type="ECO:0000313" key="1">
    <source>
        <dbReference type="EMBL" id="QQC90523.1"/>
    </source>
</evidence>
<evidence type="ECO:0000313" key="2">
    <source>
        <dbReference type="Proteomes" id="UP000596130"/>
    </source>
</evidence>
<protein>
    <submittedName>
        <fullName evidence="1">Uncharacterized protein</fullName>
    </submittedName>
</protein>
<name>A0A7T4PIB5_9ACTN</name>